<dbReference type="NCBIfam" id="TIGR00369">
    <property type="entry name" value="unchar_dom_1"/>
    <property type="match status" value="1"/>
</dbReference>
<evidence type="ECO:0000256" key="1">
    <source>
        <dbReference type="ARBA" id="ARBA00008324"/>
    </source>
</evidence>
<dbReference type="InterPro" id="IPR006683">
    <property type="entry name" value="Thioestr_dom"/>
</dbReference>
<organism evidence="4 5">
    <name type="scientific">Algoriphagus boritolerans DSM 17298 = JCM 18970</name>
    <dbReference type="NCBI Taxonomy" id="1120964"/>
    <lineage>
        <taxon>Bacteria</taxon>
        <taxon>Pseudomonadati</taxon>
        <taxon>Bacteroidota</taxon>
        <taxon>Cytophagia</taxon>
        <taxon>Cytophagales</taxon>
        <taxon>Cyclobacteriaceae</taxon>
        <taxon>Algoriphagus</taxon>
    </lineage>
</organism>
<dbReference type="EMBL" id="FNVR01000004">
    <property type="protein sequence ID" value="SEF71437.1"/>
    <property type="molecule type" value="Genomic_DNA"/>
</dbReference>
<dbReference type="Pfam" id="PF03061">
    <property type="entry name" value="4HBT"/>
    <property type="match status" value="1"/>
</dbReference>
<dbReference type="GO" id="GO:0061522">
    <property type="term" value="F:1,4-dihydroxy-2-naphthoyl-CoA thioesterase activity"/>
    <property type="evidence" value="ECO:0007669"/>
    <property type="project" value="TreeGrafter"/>
</dbReference>
<dbReference type="Proteomes" id="UP000236736">
    <property type="component" value="Unassembled WGS sequence"/>
</dbReference>
<dbReference type="Gene3D" id="3.10.129.10">
    <property type="entry name" value="Hotdog Thioesterase"/>
    <property type="match status" value="1"/>
</dbReference>
<dbReference type="InterPro" id="IPR029069">
    <property type="entry name" value="HotDog_dom_sf"/>
</dbReference>
<dbReference type="PANTHER" id="PTHR43240:SF5">
    <property type="entry name" value="1,4-DIHYDROXY-2-NAPHTHOYL-COA THIOESTERASE 1"/>
    <property type="match status" value="1"/>
</dbReference>
<protein>
    <submittedName>
        <fullName evidence="4">Uncharacterized domain 1-containing protein</fullName>
    </submittedName>
</protein>
<proteinExistence type="inferred from homology"/>
<gene>
    <name evidence="4" type="ORF">SAMN03080598_01119</name>
</gene>
<dbReference type="OrthoDB" id="9813158at2"/>
<evidence type="ECO:0000259" key="3">
    <source>
        <dbReference type="Pfam" id="PF03061"/>
    </source>
</evidence>
<dbReference type="CDD" id="cd03443">
    <property type="entry name" value="PaaI_thioesterase"/>
    <property type="match status" value="1"/>
</dbReference>
<dbReference type="AlphaFoldDB" id="A0A1H5UB00"/>
<dbReference type="STRING" id="1120964.GCA_001313265_02911"/>
<dbReference type="PANTHER" id="PTHR43240">
    <property type="entry name" value="1,4-DIHYDROXY-2-NAPHTHOYL-COA THIOESTERASE 1"/>
    <property type="match status" value="1"/>
</dbReference>
<feature type="domain" description="Thioesterase" evidence="3">
    <location>
        <begin position="52"/>
        <end position="127"/>
    </location>
</feature>
<keyword evidence="2" id="KW-0378">Hydrolase</keyword>
<sequence length="143" mass="15677">MHENDFQILKHAIENMMPANKILGLKIVEITAGSVHIHVPFKEEFIGDFIQGRWHGGILAAIADTAGGVAGATALHSPNDRLNTIDMRIDYLHAAVKADVQAKARIIKQGKTIIKVDVELFQPDNKEPVALARCVYSALRSES</sequence>
<keyword evidence="5" id="KW-1185">Reference proteome</keyword>
<comment type="similarity">
    <text evidence="1">Belongs to the thioesterase PaaI family.</text>
</comment>
<evidence type="ECO:0000256" key="2">
    <source>
        <dbReference type="ARBA" id="ARBA00022801"/>
    </source>
</evidence>
<dbReference type="SUPFAM" id="SSF54637">
    <property type="entry name" value="Thioesterase/thiol ester dehydrase-isomerase"/>
    <property type="match status" value="1"/>
</dbReference>
<evidence type="ECO:0000313" key="4">
    <source>
        <dbReference type="EMBL" id="SEF71437.1"/>
    </source>
</evidence>
<dbReference type="RefSeq" id="WP_014773261.1">
    <property type="nucleotide sequence ID" value="NZ_BBFN01000012.1"/>
</dbReference>
<reference evidence="5" key="1">
    <citation type="submission" date="2016-10" db="EMBL/GenBank/DDBJ databases">
        <authorList>
            <person name="Varghese N."/>
            <person name="Submissions S."/>
        </authorList>
    </citation>
    <scope>NUCLEOTIDE SEQUENCE [LARGE SCALE GENOMIC DNA]</scope>
    <source>
        <strain evidence="5">DSM 17298</strain>
    </source>
</reference>
<accession>A0A1H5UB00</accession>
<evidence type="ECO:0000313" key="5">
    <source>
        <dbReference type="Proteomes" id="UP000236736"/>
    </source>
</evidence>
<dbReference type="InterPro" id="IPR003736">
    <property type="entry name" value="PAAI_dom"/>
</dbReference>
<name>A0A1H5UB00_9BACT</name>
<dbReference type="GO" id="GO:0005829">
    <property type="term" value="C:cytosol"/>
    <property type="evidence" value="ECO:0007669"/>
    <property type="project" value="TreeGrafter"/>
</dbReference>